<evidence type="ECO:0000256" key="8">
    <source>
        <dbReference type="ARBA" id="ARBA00022898"/>
    </source>
</evidence>
<organism evidence="13 14">
    <name type="scientific">Shewanella glacialipiscicola</name>
    <dbReference type="NCBI Taxonomy" id="614069"/>
    <lineage>
        <taxon>Bacteria</taxon>
        <taxon>Pseudomonadati</taxon>
        <taxon>Pseudomonadota</taxon>
        <taxon>Gammaproteobacteria</taxon>
        <taxon>Alteromonadales</taxon>
        <taxon>Shewanellaceae</taxon>
        <taxon>Shewanella</taxon>
    </lineage>
</organism>
<keyword evidence="9 11" id="KW-0368">Histidine biosynthesis</keyword>
<evidence type="ECO:0000256" key="7">
    <source>
        <dbReference type="ARBA" id="ARBA00022679"/>
    </source>
</evidence>
<evidence type="ECO:0000256" key="2">
    <source>
        <dbReference type="ARBA" id="ARBA00005011"/>
    </source>
</evidence>
<comment type="catalytic activity">
    <reaction evidence="10 11">
        <text>L-histidinol phosphate + 2-oxoglutarate = 3-(imidazol-4-yl)-2-oxopropyl phosphate + L-glutamate</text>
        <dbReference type="Rhea" id="RHEA:23744"/>
        <dbReference type="ChEBI" id="CHEBI:16810"/>
        <dbReference type="ChEBI" id="CHEBI:29985"/>
        <dbReference type="ChEBI" id="CHEBI:57766"/>
        <dbReference type="ChEBI" id="CHEBI:57980"/>
        <dbReference type="EC" id="2.6.1.9"/>
    </reaction>
</comment>
<evidence type="ECO:0000256" key="4">
    <source>
        <dbReference type="ARBA" id="ARBA00011738"/>
    </source>
</evidence>
<comment type="similarity">
    <text evidence="3 11">Belongs to the class-II pyridoxal-phosphate-dependent aminotransferase family. Histidinol-phosphate aminotransferase subfamily.</text>
</comment>
<sequence>MEKTAEPTALASPLTLAERLARPELLDLTPYQSARRLGGQGDIWINANESPFNNVDTATLDLSKLNRYPECQPPELIKAYSEYSGVSAQKIVASRGADEAIELLIRAFCIPGVDSIACFGPTYGMYTISASTFNVGVKALNLSVEYGLPTSYVDEVRGAKLVFICNPNNPTGTVIEKAIIEQAIKALPDALVVIDEAYIEFCPEYSVANLLASYPNLVVLRTLSKAFALAGARCGFMLANEAVIEIIMRVIAPYPVPLPVSEVATQALSSTGVARMKEQVTELNKQGARLTAAISAYCDQFCGEKLGGADSRARVLKPNGNYVLAEFDDVAKVAALLQGSGVVARAYKDPRLAKAIRFSFSSKAETDFIVNLFESQLTD</sequence>
<dbReference type="Proteomes" id="UP001157046">
    <property type="component" value="Unassembled WGS sequence"/>
</dbReference>
<keyword evidence="7 11" id="KW-0808">Transferase</keyword>
<dbReference type="HAMAP" id="MF_01023">
    <property type="entry name" value="HisC_aminotrans_2"/>
    <property type="match status" value="1"/>
</dbReference>
<dbReference type="InterPro" id="IPR004839">
    <property type="entry name" value="Aminotransferase_I/II_large"/>
</dbReference>
<accession>A0ABQ6J4W3</accession>
<proteinExistence type="inferred from homology"/>
<evidence type="ECO:0000256" key="11">
    <source>
        <dbReference type="HAMAP-Rule" id="MF_01023"/>
    </source>
</evidence>
<evidence type="ECO:0000313" key="13">
    <source>
        <dbReference type="EMBL" id="GMA81895.1"/>
    </source>
</evidence>
<gene>
    <name evidence="11 13" type="primary">hisC</name>
    <name evidence="13" type="ORF">GCM10025855_14280</name>
</gene>
<dbReference type="SUPFAM" id="SSF53383">
    <property type="entry name" value="PLP-dependent transferases"/>
    <property type="match status" value="1"/>
</dbReference>
<evidence type="ECO:0000256" key="5">
    <source>
        <dbReference type="ARBA" id="ARBA00022576"/>
    </source>
</evidence>
<dbReference type="EMBL" id="BSUY01000001">
    <property type="protein sequence ID" value="GMA81895.1"/>
    <property type="molecule type" value="Genomic_DNA"/>
</dbReference>
<reference evidence="14" key="1">
    <citation type="journal article" date="2019" name="Int. J. Syst. Evol. Microbiol.">
        <title>The Global Catalogue of Microorganisms (GCM) 10K type strain sequencing project: providing services to taxonomists for standard genome sequencing and annotation.</title>
        <authorList>
            <consortium name="The Broad Institute Genomics Platform"/>
            <consortium name="The Broad Institute Genome Sequencing Center for Infectious Disease"/>
            <person name="Wu L."/>
            <person name="Ma J."/>
        </authorList>
    </citation>
    <scope>NUCLEOTIDE SEQUENCE [LARGE SCALE GENOMIC DNA]</scope>
    <source>
        <strain evidence="14">NBRC 102030</strain>
    </source>
</reference>
<keyword evidence="8 11" id="KW-0663">Pyridoxal phosphate</keyword>
<dbReference type="EC" id="2.6.1.9" evidence="11"/>
<keyword evidence="5 11" id="KW-0032">Aminotransferase</keyword>
<evidence type="ECO:0000256" key="10">
    <source>
        <dbReference type="ARBA" id="ARBA00047481"/>
    </source>
</evidence>
<evidence type="ECO:0000256" key="9">
    <source>
        <dbReference type="ARBA" id="ARBA00023102"/>
    </source>
</evidence>
<evidence type="ECO:0000256" key="1">
    <source>
        <dbReference type="ARBA" id="ARBA00001933"/>
    </source>
</evidence>
<comment type="subunit">
    <text evidence="4 11">Homodimer.</text>
</comment>
<dbReference type="InterPro" id="IPR015422">
    <property type="entry name" value="PyrdxlP-dep_Trfase_small"/>
</dbReference>
<dbReference type="Pfam" id="PF00155">
    <property type="entry name" value="Aminotran_1_2"/>
    <property type="match status" value="1"/>
</dbReference>
<dbReference type="Gene3D" id="3.90.1150.10">
    <property type="entry name" value="Aspartate Aminotransferase, domain 1"/>
    <property type="match status" value="1"/>
</dbReference>
<feature type="domain" description="Aminotransferase class I/classII large" evidence="12">
    <location>
        <begin position="59"/>
        <end position="365"/>
    </location>
</feature>
<dbReference type="PANTHER" id="PTHR42885">
    <property type="entry name" value="HISTIDINOL-PHOSPHATE AMINOTRANSFERASE-RELATED"/>
    <property type="match status" value="1"/>
</dbReference>
<keyword evidence="14" id="KW-1185">Reference proteome</keyword>
<dbReference type="InterPro" id="IPR001917">
    <property type="entry name" value="Aminotrans_II_pyridoxalP_BS"/>
</dbReference>
<comment type="cofactor">
    <cofactor evidence="1 11">
        <name>pyridoxal 5'-phosphate</name>
        <dbReference type="ChEBI" id="CHEBI:597326"/>
    </cofactor>
</comment>
<dbReference type="Gene3D" id="3.40.640.10">
    <property type="entry name" value="Type I PLP-dependent aspartate aminotransferase-like (Major domain)"/>
    <property type="match status" value="1"/>
</dbReference>
<dbReference type="InterPro" id="IPR005861">
    <property type="entry name" value="HisP_aminotrans"/>
</dbReference>
<dbReference type="InterPro" id="IPR015424">
    <property type="entry name" value="PyrdxlP-dep_Trfase"/>
</dbReference>
<dbReference type="CDD" id="cd00609">
    <property type="entry name" value="AAT_like"/>
    <property type="match status" value="1"/>
</dbReference>
<evidence type="ECO:0000259" key="12">
    <source>
        <dbReference type="Pfam" id="PF00155"/>
    </source>
</evidence>
<protein>
    <recommendedName>
        <fullName evidence="11">Histidinol-phosphate aminotransferase</fullName>
        <ecNumber evidence="11">2.6.1.9</ecNumber>
    </recommendedName>
    <alternativeName>
        <fullName evidence="11">Imidazole acetol-phosphate transaminase</fullName>
    </alternativeName>
</protein>
<dbReference type="PANTHER" id="PTHR42885:SF2">
    <property type="entry name" value="HISTIDINOL-PHOSPHATE AMINOTRANSFERASE"/>
    <property type="match status" value="1"/>
</dbReference>
<dbReference type="InterPro" id="IPR015421">
    <property type="entry name" value="PyrdxlP-dep_Trfase_major"/>
</dbReference>
<evidence type="ECO:0000313" key="14">
    <source>
        <dbReference type="Proteomes" id="UP001157046"/>
    </source>
</evidence>
<evidence type="ECO:0000256" key="3">
    <source>
        <dbReference type="ARBA" id="ARBA00007970"/>
    </source>
</evidence>
<comment type="pathway">
    <text evidence="2 11">Amino-acid biosynthesis; L-histidine biosynthesis; L-histidine from 5-phospho-alpha-D-ribose 1-diphosphate: step 7/9.</text>
</comment>
<comment type="caution">
    <text evidence="13">The sequence shown here is derived from an EMBL/GenBank/DDBJ whole genome shotgun (WGS) entry which is preliminary data.</text>
</comment>
<evidence type="ECO:0000256" key="6">
    <source>
        <dbReference type="ARBA" id="ARBA00022605"/>
    </source>
</evidence>
<dbReference type="GO" id="GO:0008483">
    <property type="term" value="F:transaminase activity"/>
    <property type="evidence" value="ECO:0007669"/>
    <property type="project" value="UniProtKB-KW"/>
</dbReference>
<dbReference type="NCBIfam" id="TIGR01141">
    <property type="entry name" value="hisC"/>
    <property type="match status" value="1"/>
</dbReference>
<name>A0ABQ6J4W3_9GAMM</name>
<feature type="modified residue" description="N6-(pyridoxal phosphate)lysine" evidence="11">
    <location>
        <position position="225"/>
    </location>
</feature>
<dbReference type="PROSITE" id="PS00599">
    <property type="entry name" value="AA_TRANSFER_CLASS_2"/>
    <property type="match status" value="1"/>
</dbReference>
<keyword evidence="6 11" id="KW-0028">Amino-acid biosynthesis</keyword>